<sequence>MKKKLTIILFTLLLALGMPLNVQAAAAPKAKNLTSVTRSINHASPDTPLIFSHRGSPYNYP</sequence>
<keyword evidence="2" id="KW-0732">Signal</keyword>
<evidence type="ECO:0000256" key="1">
    <source>
        <dbReference type="SAM" id="MobiDB-lite"/>
    </source>
</evidence>
<gene>
    <name evidence="3" type="ORF">K8V88_10595</name>
</gene>
<feature type="chain" id="PRO_5037839959" evidence="2">
    <location>
        <begin position="25"/>
        <end position="61"/>
    </location>
</feature>
<evidence type="ECO:0000313" key="4">
    <source>
        <dbReference type="Proteomes" id="UP000747013"/>
    </source>
</evidence>
<protein>
    <submittedName>
        <fullName evidence="3">Hydrolase</fullName>
    </submittedName>
</protein>
<feature type="signal peptide" evidence="2">
    <location>
        <begin position="1"/>
        <end position="24"/>
    </location>
</feature>
<dbReference type="Proteomes" id="UP000747013">
    <property type="component" value="Unassembled WGS sequence"/>
</dbReference>
<dbReference type="AlphaFoldDB" id="A0A921HUE7"/>
<organism evidence="3 4">
    <name type="scientific">Companilactobacillus farciminis</name>
    <dbReference type="NCBI Taxonomy" id="1612"/>
    <lineage>
        <taxon>Bacteria</taxon>
        <taxon>Bacillati</taxon>
        <taxon>Bacillota</taxon>
        <taxon>Bacilli</taxon>
        <taxon>Lactobacillales</taxon>
        <taxon>Lactobacillaceae</taxon>
        <taxon>Companilactobacillus</taxon>
    </lineage>
</organism>
<reference evidence="3" key="2">
    <citation type="submission" date="2021-09" db="EMBL/GenBank/DDBJ databases">
        <authorList>
            <person name="Gilroy R."/>
        </authorList>
    </citation>
    <scope>NUCLEOTIDE SEQUENCE</scope>
    <source>
        <strain evidence="3">7886</strain>
    </source>
</reference>
<evidence type="ECO:0000313" key="3">
    <source>
        <dbReference type="EMBL" id="HJF87873.1"/>
    </source>
</evidence>
<keyword evidence="3" id="KW-0378">Hydrolase</keyword>
<feature type="region of interest" description="Disordered" evidence="1">
    <location>
        <begin position="38"/>
        <end position="61"/>
    </location>
</feature>
<accession>A0A921HUE7</accession>
<evidence type="ECO:0000256" key="2">
    <source>
        <dbReference type="SAM" id="SignalP"/>
    </source>
</evidence>
<comment type="caution">
    <text evidence="3">The sequence shown here is derived from an EMBL/GenBank/DDBJ whole genome shotgun (WGS) entry which is preliminary data.</text>
</comment>
<dbReference type="GO" id="GO:0016787">
    <property type="term" value="F:hydrolase activity"/>
    <property type="evidence" value="ECO:0007669"/>
    <property type="project" value="UniProtKB-KW"/>
</dbReference>
<proteinExistence type="predicted"/>
<dbReference type="EMBL" id="DYWC01000246">
    <property type="protein sequence ID" value="HJF87873.1"/>
    <property type="molecule type" value="Genomic_DNA"/>
</dbReference>
<name>A0A921HUE7_9LACO</name>
<reference evidence="3" key="1">
    <citation type="journal article" date="2021" name="PeerJ">
        <title>Extensive microbial diversity within the chicken gut microbiome revealed by metagenomics and culture.</title>
        <authorList>
            <person name="Gilroy R."/>
            <person name="Ravi A."/>
            <person name="Getino M."/>
            <person name="Pursley I."/>
            <person name="Horton D.L."/>
            <person name="Alikhan N.F."/>
            <person name="Baker D."/>
            <person name="Gharbi K."/>
            <person name="Hall N."/>
            <person name="Watson M."/>
            <person name="Adriaenssens E.M."/>
            <person name="Foster-Nyarko E."/>
            <person name="Jarju S."/>
            <person name="Secka A."/>
            <person name="Antonio M."/>
            <person name="Oren A."/>
            <person name="Chaudhuri R.R."/>
            <person name="La Ragione R."/>
            <person name="Hildebrand F."/>
            <person name="Pallen M.J."/>
        </authorList>
    </citation>
    <scope>NUCLEOTIDE SEQUENCE</scope>
    <source>
        <strain evidence="3">7886</strain>
    </source>
</reference>
<feature type="non-terminal residue" evidence="3">
    <location>
        <position position="61"/>
    </location>
</feature>